<dbReference type="EMBL" id="CP002770">
    <property type="protein sequence ID" value="AEG14629.1"/>
    <property type="molecule type" value="Genomic_DNA"/>
</dbReference>
<dbReference type="Proteomes" id="UP000009229">
    <property type="component" value="Chromosome"/>
</dbReference>
<keyword evidence="2" id="KW-1185">Reference proteome</keyword>
<dbReference type="AlphaFoldDB" id="A0AAU8PFY1"/>
<proteinExistence type="predicted"/>
<reference evidence="2" key="1">
    <citation type="submission" date="2011-05" db="EMBL/GenBank/DDBJ databases">
        <title>Complete sequence of Desulfotomaculum kuznetsovii DSM 6115.</title>
        <authorList>
            <person name="Lucas S."/>
            <person name="Han J."/>
            <person name="Lapidus A."/>
            <person name="Cheng J.-F."/>
            <person name="Goodwin L."/>
            <person name="Pitluck S."/>
            <person name="Peters L."/>
            <person name="Mikhailova N."/>
            <person name="Lu M."/>
            <person name="Saunders E."/>
            <person name="Han C."/>
            <person name="Tapia R."/>
            <person name="Land M."/>
            <person name="Hauser L."/>
            <person name="Kyrpides N."/>
            <person name="Ivanova N."/>
            <person name="Pagani I."/>
            <person name="Nazina T."/>
            <person name="Ivanova A."/>
            <person name="Parshina S."/>
            <person name="Kuever J."/>
            <person name="Muyzer G."/>
            <person name="Plugge C."/>
            <person name="Stams A."/>
            <person name="Woyke T."/>
        </authorList>
    </citation>
    <scope>NUCLEOTIDE SEQUENCE [LARGE SCALE GENOMIC DNA]</scope>
    <source>
        <strain evidence="2">DSM 6115 / VKM B-1805 / 17</strain>
    </source>
</reference>
<sequence length="189" mass="22580">MKYFKVQTILEAFYKDKVVRLWEICAEKGKRPSPFYYREKRPLCPSKSPAELYADYLDSLYTFRHPPFWACPMGYYTTWKRSLKELSRYGWSSLKPVYVDPGWALRVWKATRRNLKKDGFLEASFAWFGRCASTIMEPSKEGPFKPRDLLFRKMEAYLKVYRMTGQGWSSFLKMLFQSLPRRARKRQAA</sequence>
<gene>
    <name evidence="1" type="ordered locus">Desku_1038</name>
</gene>
<organism evidence="1 2">
    <name type="scientific">Desulfofundulus kuznetsovii (strain DSM 6115 / VKM B-1805 / 17)</name>
    <name type="common">Desulfotomaculum kuznetsovii</name>
    <dbReference type="NCBI Taxonomy" id="760568"/>
    <lineage>
        <taxon>Bacteria</taxon>
        <taxon>Bacillati</taxon>
        <taxon>Bacillota</taxon>
        <taxon>Clostridia</taxon>
        <taxon>Eubacteriales</taxon>
        <taxon>Peptococcaceae</taxon>
        <taxon>Desulfofundulus</taxon>
    </lineage>
</organism>
<evidence type="ECO:0000313" key="1">
    <source>
        <dbReference type="EMBL" id="AEG14629.1"/>
    </source>
</evidence>
<dbReference type="KEGG" id="dku:Desku_1038"/>
<name>A0AAU8PFY1_DESK7</name>
<accession>A0AAU8PFY1</accession>
<evidence type="ECO:0000313" key="2">
    <source>
        <dbReference type="Proteomes" id="UP000009229"/>
    </source>
</evidence>
<protein>
    <submittedName>
        <fullName evidence="1">Uncharacterized protein</fullName>
    </submittedName>
</protein>